<keyword evidence="3" id="KW-0347">Helicase</keyword>
<dbReference type="Proteomes" id="UP001320420">
    <property type="component" value="Unassembled WGS sequence"/>
</dbReference>
<evidence type="ECO:0000256" key="3">
    <source>
        <dbReference type="ARBA" id="ARBA00022806"/>
    </source>
</evidence>
<accession>A0AAN9UU87</accession>
<dbReference type="Pfam" id="PF13087">
    <property type="entry name" value="AAA_12"/>
    <property type="match status" value="1"/>
</dbReference>
<keyword evidence="3" id="KW-0378">Hydrolase</keyword>
<dbReference type="FunFam" id="3.40.50.300:FF:000216">
    <property type="entry name" value="Type VII secretion ATPase EccA"/>
    <property type="match status" value="3"/>
</dbReference>
<evidence type="ECO:0000259" key="6">
    <source>
        <dbReference type="SMART" id="SM00382"/>
    </source>
</evidence>
<dbReference type="InterPro" id="IPR003959">
    <property type="entry name" value="ATPase_AAA_core"/>
</dbReference>
<proteinExistence type="inferred from homology"/>
<dbReference type="PRINTS" id="PR00819">
    <property type="entry name" value="CBXCFQXSUPER"/>
</dbReference>
<dbReference type="InterPro" id="IPR041677">
    <property type="entry name" value="DNA2/NAM7_AAA_11"/>
</dbReference>
<sequence length="2168" mass="243567">MPPKPDADGRPGKLRKLFKDVLAGRRKVSTSSDAKLFIEAILVHESPSVCVETLATSPSGLEAIRISTRADLSISFLQSHVMGLLLVLSTPEIKALAEGQLLSRLLHVIVNPPTVWKELVDAFVDKQLEEQHWTPFAWLTYELLTSSQELELDILSDAQIIIQTGRLLQSTTHSTRELAYKIDKVLQLKTASLPTDASFSPGGRHDNDFVDFRQIAIYPTPDELLSDEAPFYRRAREVYETPLADRVAVHLDNQFRLLREDMLADLREDRKLVFGKKRGRRAGLVLYTIRCVSIEMGNEHRGKSCSLAVTCEKGLERMQKLNPENRRKYLKENKNFLKHQSLGALFQGDEVCGFAFVDRDEDMLCEQIPIVCLQFTDSRSLGKGLLALKSDNVNFMLVDSPVFAYEPILNQLKVMDQIPLQDILLDVEGSQSQEAFNVLEETLDLSQPHLSRIMVISFTNHALDQFLEELLDAGIPANAMVRLGSKSTDRTSALMMPRNSYANIPSECRGIIADLKGEQYELREDISHAFTTYYDFMPSFQAMMDHLEFSQDDRPFYDAFTVPHEDQKWKRVGAKGREVRPDYLFSRWQEGRNPGMYTRNVPKELEPIWNMEHPLRLEYIFRWRKEMVLATIEDVETPVQKYDAKQRIIDSLYNLGKLELLKSKRVIACTTTAAAMQQKLICAANPDVILVEEAGEILECHILASMAPSVKQLILIGDHKQLRPKANNHALSVEKGAGFDLNRSLLERLILQGFEYTRLREQHRMHPDISCFPRALTYPDLEDGPKTMDRPMIEGLRDRLMFINHEHPETQLPGIVDSIDAGIKASKQNEFEAAMVLKMVRYLAQQGYGTNKMVVLTPYLGQLRLLSQRLEEENDPVLNDLDASALIQAGLMTQAASKVGKRPLRISTIGEKTYPYQLRGNMDTFMAKGNATWVSFFEMLKERGHLYDGFPVLCERHPETSATLQGPDDFDKYCPDGGCAKACNSMLRCGLHKQHKRRVMCNKKDEVCSKCIHEDKEQERRIWRDLDLELERNKRQAAYNKELIKIQDEIDHQRRIMKNMTETEAEKKALEQQKQQLKDLKQTTSRMAEIKKAQAAASVKTPQKTNEPPKPYDLSSLLDGAQAEWEYSKQFDGARNDYLDELMGMIGLEEVKQTFLEIKGKVDTKVRQNVPLSSERFNCSLLGNPGTGKTTVARLYASFLTSVGVLPGSRFEETTGSKLANLGVTGCQKLVEDVLNDGGGVIFIDEAYQLTSGNSYGGGAVLDYLLPEVENLTGKIVFVLAGYNKQMESFFSHNPGLPSRFPFEMKFADYTDQELLQILGLKITKQYKGAMKCEDGLDGLFCRIVARRVGRGRGREGFGNARTIENTLAEITQRQATRLTRQRRAKRKPDDLLLTKEDIIGPEPSEALAKSAGWKKLNTLIGLKSVKQAVRALVSSVEQNYQRELAEQPPIEYSLNKVFLGNPGTGKTTVAKLYGQILADLGLLSKGEVIIKNPSDFVGAALGQSEQQTKGILAASLGKVLVIDEAYGLYGGGGTQGSSGDPYKTAVVDTIVAEVQSVPGDDRCVLLLGYKNQIETMFQNVNPGLARRFPLSSAFEFEDFDDGELGQILSLKLNQQAFKATGQARDVAMEILGRARNRPHFGNAGEIDILLDAAKARHQLRLTSGATKLVDSLEPVDFDKDFDRAQSAETDVRKLFEGTVGSEEIINLLLGYQDTVRSMKTIGLDPKEHIPFNFLFRGPPGTGKTTTARKMGKVFYDMGFLATAELVECSATDLIGQYVGQTGPKVHQLLDKALGKVLFIDEAYRLADGGFATEAVNELVDSVTKVTYERKLVIILAGYESDINRLMSINEGLTSRFPEVINFRSLSPEECMVLLRKILSKQKEALQLKGISFDLNALDLPSPTFTSKVTQLFSSLSKQPSWASARDVGTVAQKIFMGTLQDKARLKEGRLVVEEHVVISKLEDLFKERESRSQTVQKSHLNELKKMRAAFQVQDAPKMAPNITKTSTTTCAETSEPPKPEPEPEPAPAPQQIETVKQDSRPRQSSDEAKRDAGVSDAIWEQLRKDKQAEQDREDEYRRLLEEKNKATDAARDRIIKKILEEERRREEEAAMQKKLQEMGACPVGYHVSQRSELSMRGLNKGLEDTDVPVVLITCLMISCASNLMSWD</sequence>
<reference evidence="7 8" key="1">
    <citation type="submission" date="2024-02" db="EMBL/GenBank/DDBJ databases">
        <title>De novo assembly and annotation of 12 fungi associated with fruit tree decline syndrome in Ontario, Canada.</title>
        <authorList>
            <person name="Sulman M."/>
            <person name="Ellouze W."/>
            <person name="Ilyukhin E."/>
        </authorList>
    </citation>
    <scope>NUCLEOTIDE SEQUENCE [LARGE SCALE GENOMIC DNA]</scope>
    <source>
        <strain evidence="7 8">M11/M66-122</strain>
    </source>
</reference>
<organism evidence="7 8">
    <name type="scientific">Diatrype stigma</name>
    <dbReference type="NCBI Taxonomy" id="117547"/>
    <lineage>
        <taxon>Eukaryota</taxon>
        <taxon>Fungi</taxon>
        <taxon>Dikarya</taxon>
        <taxon>Ascomycota</taxon>
        <taxon>Pezizomycotina</taxon>
        <taxon>Sordariomycetes</taxon>
        <taxon>Xylariomycetidae</taxon>
        <taxon>Xylariales</taxon>
        <taxon>Diatrypaceae</taxon>
        <taxon>Diatrype</taxon>
    </lineage>
</organism>
<dbReference type="FunFam" id="1.10.8.60:FF:000160">
    <property type="entry name" value="WGS project CABT00000000 data, contig 2.55"/>
    <property type="match status" value="1"/>
</dbReference>
<feature type="domain" description="AAA+ ATPase" evidence="6">
    <location>
        <begin position="1453"/>
        <end position="1601"/>
    </location>
</feature>
<feature type="domain" description="AAA+ ATPase" evidence="6">
    <location>
        <begin position="1175"/>
        <end position="1309"/>
    </location>
</feature>
<dbReference type="EMBL" id="JAKJXP020000028">
    <property type="protein sequence ID" value="KAK7753526.1"/>
    <property type="molecule type" value="Genomic_DNA"/>
</dbReference>
<evidence type="ECO:0000256" key="4">
    <source>
        <dbReference type="ARBA" id="ARBA00022840"/>
    </source>
</evidence>
<name>A0AAN9UU87_9PEZI</name>
<evidence type="ECO:0000256" key="5">
    <source>
        <dbReference type="SAM" id="MobiDB-lite"/>
    </source>
</evidence>
<dbReference type="GO" id="GO:0005524">
    <property type="term" value="F:ATP binding"/>
    <property type="evidence" value="ECO:0007669"/>
    <property type="project" value="UniProtKB-KW"/>
</dbReference>
<dbReference type="Gene3D" id="3.40.50.300">
    <property type="entry name" value="P-loop containing nucleotide triphosphate hydrolases"/>
    <property type="match status" value="5"/>
</dbReference>
<dbReference type="Gene3D" id="1.10.8.60">
    <property type="match status" value="2"/>
</dbReference>
<dbReference type="InterPro" id="IPR003593">
    <property type="entry name" value="AAA+_ATPase"/>
</dbReference>
<keyword evidence="8" id="KW-1185">Reference proteome</keyword>
<keyword evidence="2" id="KW-0547">Nucleotide-binding</keyword>
<feature type="region of interest" description="Disordered" evidence="5">
    <location>
        <begin position="1992"/>
        <end position="2073"/>
    </location>
</feature>
<dbReference type="SUPFAM" id="SSF52540">
    <property type="entry name" value="P-loop containing nucleoside triphosphate hydrolases"/>
    <property type="match status" value="4"/>
</dbReference>
<dbReference type="PANTHER" id="PTHR43392">
    <property type="entry name" value="AAA-TYPE ATPASE FAMILY PROTEIN / ANKYRIN REPEAT FAMILY PROTEIN"/>
    <property type="match status" value="1"/>
</dbReference>
<feature type="domain" description="AAA+ ATPase" evidence="6">
    <location>
        <begin position="1730"/>
        <end position="1867"/>
    </location>
</feature>
<dbReference type="InterPro" id="IPR050773">
    <property type="entry name" value="CbxX/CfxQ_RuBisCO_ESX"/>
</dbReference>
<dbReference type="InterPro" id="IPR041627">
    <property type="entry name" value="AAA_lid_6"/>
</dbReference>
<evidence type="ECO:0000256" key="2">
    <source>
        <dbReference type="ARBA" id="ARBA00022741"/>
    </source>
</evidence>
<dbReference type="Pfam" id="PF00004">
    <property type="entry name" value="AAA"/>
    <property type="match status" value="3"/>
</dbReference>
<dbReference type="InterPro" id="IPR000641">
    <property type="entry name" value="CbxX/CfxQ"/>
</dbReference>
<dbReference type="GO" id="GO:0016887">
    <property type="term" value="F:ATP hydrolysis activity"/>
    <property type="evidence" value="ECO:0007669"/>
    <property type="project" value="InterPro"/>
</dbReference>
<evidence type="ECO:0000256" key="1">
    <source>
        <dbReference type="ARBA" id="ARBA00010378"/>
    </source>
</evidence>
<evidence type="ECO:0000313" key="8">
    <source>
        <dbReference type="Proteomes" id="UP001320420"/>
    </source>
</evidence>
<feature type="region of interest" description="Disordered" evidence="5">
    <location>
        <begin position="1089"/>
        <end position="1112"/>
    </location>
</feature>
<dbReference type="Pfam" id="PF17866">
    <property type="entry name" value="AAA_lid_6"/>
    <property type="match status" value="2"/>
</dbReference>
<keyword evidence="4" id="KW-0067">ATP-binding</keyword>
<dbReference type="Pfam" id="PF13086">
    <property type="entry name" value="AAA_11"/>
    <property type="match status" value="1"/>
</dbReference>
<comment type="caution">
    <text evidence="7">The sequence shown here is derived from an EMBL/GenBank/DDBJ whole genome shotgun (WGS) entry which is preliminary data.</text>
</comment>
<dbReference type="InterPro" id="IPR047187">
    <property type="entry name" value="SF1_C_Upf1"/>
</dbReference>
<comment type="similarity">
    <text evidence="1">Belongs to the CbxX/CfxQ family.</text>
</comment>
<feature type="compositionally biased region" description="Basic and acidic residues" evidence="5">
    <location>
        <begin position="2036"/>
        <end position="2054"/>
    </location>
</feature>
<protein>
    <recommendedName>
        <fullName evidence="6">AAA+ ATPase domain-containing protein</fullName>
    </recommendedName>
</protein>
<dbReference type="GO" id="GO:0004386">
    <property type="term" value="F:helicase activity"/>
    <property type="evidence" value="ECO:0007669"/>
    <property type="project" value="InterPro"/>
</dbReference>
<dbReference type="SMART" id="SM00382">
    <property type="entry name" value="AAA"/>
    <property type="match status" value="3"/>
</dbReference>
<dbReference type="InterPro" id="IPR041679">
    <property type="entry name" value="DNA2/NAM7-like_C"/>
</dbReference>
<feature type="compositionally biased region" description="Basic and acidic residues" evidence="5">
    <location>
        <begin position="2062"/>
        <end position="2073"/>
    </location>
</feature>
<feature type="compositionally biased region" description="Low complexity" evidence="5">
    <location>
        <begin position="2004"/>
        <end position="2015"/>
    </location>
</feature>
<evidence type="ECO:0000313" key="7">
    <source>
        <dbReference type="EMBL" id="KAK7753526.1"/>
    </source>
</evidence>
<dbReference type="PANTHER" id="PTHR43392:SF2">
    <property type="entry name" value="AAA-TYPE ATPASE FAMILY PROTEIN _ ANKYRIN REPEAT FAMILY PROTEIN"/>
    <property type="match status" value="1"/>
</dbReference>
<dbReference type="InterPro" id="IPR027417">
    <property type="entry name" value="P-loop_NTPase"/>
</dbReference>
<dbReference type="CDD" id="cd00009">
    <property type="entry name" value="AAA"/>
    <property type="match status" value="2"/>
</dbReference>
<dbReference type="CDD" id="cd18808">
    <property type="entry name" value="SF1_C_Upf1"/>
    <property type="match status" value="1"/>
</dbReference>
<gene>
    <name evidence="7" type="ORF">SLS62_004601</name>
</gene>